<dbReference type="UniPathway" id="UPA00989"/>
<dbReference type="STRING" id="1423759.FC92_GL000260"/>
<dbReference type="InterPro" id="IPR055361">
    <property type="entry name" value="tRNA_methyltr_TrmB_bact"/>
</dbReference>
<dbReference type="PATRIC" id="fig|1423759.3.peg.270"/>
<dbReference type="Gene3D" id="3.40.50.150">
    <property type="entry name" value="Vaccinia Virus protein VP39"/>
    <property type="match status" value="1"/>
</dbReference>
<keyword evidence="4 9" id="KW-0808">Transferase</keyword>
<dbReference type="HAMAP" id="MF_01057">
    <property type="entry name" value="tRNA_methyltr_TrmB"/>
    <property type="match status" value="1"/>
</dbReference>
<dbReference type="Proteomes" id="UP000051448">
    <property type="component" value="Unassembled WGS sequence"/>
</dbReference>
<comment type="similarity">
    <text evidence="8 9">Belongs to the class I-like SAM-binding methyltransferase superfamily. TrmB family.</text>
</comment>
<dbReference type="EMBL" id="AZDX01000011">
    <property type="protein sequence ID" value="KRL07027.1"/>
    <property type="molecule type" value="Genomic_DNA"/>
</dbReference>
<dbReference type="SUPFAM" id="SSF53335">
    <property type="entry name" value="S-adenosyl-L-methionine-dependent methyltransferases"/>
    <property type="match status" value="1"/>
</dbReference>
<reference evidence="10 11" key="1">
    <citation type="journal article" date="2015" name="Genome Announc.">
        <title>Expanding the biotechnology potential of lactobacilli through comparative genomics of 213 strains and associated genera.</title>
        <authorList>
            <person name="Sun Z."/>
            <person name="Harris H.M."/>
            <person name="McCann A."/>
            <person name="Guo C."/>
            <person name="Argimon S."/>
            <person name="Zhang W."/>
            <person name="Yang X."/>
            <person name="Jeffery I.B."/>
            <person name="Cooney J.C."/>
            <person name="Kagawa T.F."/>
            <person name="Liu W."/>
            <person name="Song Y."/>
            <person name="Salvetti E."/>
            <person name="Wrobel A."/>
            <person name="Rasinkangas P."/>
            <person name="Parkhill J."/>
            <person name="Rea M.C."/>
            <person name="O'Sullivan O."/>
            <person name="Ritari J."/>
            <person name="Douillard F.P."/>
            <person name="Paul Ross R."/>
            <person name="Yang R."/>
            <person name="Briner A.E."/>
            <person name="Felis G.E."/>
            <person name="de Vos W.M."/>
            <person name="Barrangou R."/>
            <person name="Klaenhammer T.R."/>
            <person name="Caufield P.W."/>
            <person name="Cui Y."/>
            <person name="Zhang H."/>
            <person name="O'Toole P.W."/>
        </authorList>
    </citation>
    <scope>NUCLEOTIDE SEQUENCE [LARGE SCALE GENOMIC DNA]</scope>
    <source>
        <strain evidence="10 11">DSM 19519</strain>
    </source>
</reference>
<dbReference type="PANTHER" id="PTHR23417:SF14">
    <property type="entry name" value="PENTACOTRIPEPTIDE-REPEAT REGION OF PRORP DOMAIN-CONTAINING PROTEIN"/>
    <property type="match status" value="1"/>
</dbReference>
<keyword evidence="11" id="KW-1185">Reference proteome</keyword>
<dbReference type="FunFam" id="3.40.50.150:FF:000035">
    <property type="entry name" value="tRNA (guanine-N(7)-)-methyltransferase"/>
    <property type="match status" value="1"/>
</dbReference>
<comment type="caution">
    <text evidence="9">Lacks conserved residue(s) required for the propagation of feature annotation.</text>
</comment>
<feature type="binding site" evidence="9">
    <location>
        <position position="69"/>
    </location>
    <ligand>
        <name>S-adenosyl-L-methionine</name>
        <dbReference type="ChEBI" id="CHEBI:59789"/>
    </ligand>
</feature>
<dbReference type="RefSeq" id="WP_057869398.1">
    <property type="nucleotide sequence ID" value="NZ_AZDX01000011.1"/>
</dbReference>
<feature type="binding site" evidence="9">
    <location>
        <position position="154"/>
    </location>
    <ligand>
        <name>substrate</name>
    </ligand>
</feature>
<evidence type="ECO:0000256" key="1">
    <source>
        <dbReference type="ARBA" id="ARBA00000142"/>
    </source>
</evidence>
<dbReference type="InterPro" id="IPR029063">
    <property type="entry name" value="SAM-dependent_MTases_sf"/>
</dbReference>
<evidence type="ECO:0000256" key="8">
    <source>
        <dbReference type="ARBA" id="ARBA00060767"/>
    </source>
</evidence>
<feature type="binding site" evidence="9">
    <location>
        <begin position="193"/>
        <end position="196"/>
    </location>
    <ligand>
        <name>substrate</name>
    </ligand>
</feature>
<organism evidence="10 11">
    <name type="scientific">Liquorilactobacillus hordei DSM 19519</name>
    <dbReference type="NCBI Taxonomy" id="1423759"/>
    <lineage>
        <taxon>Bacteria</taxon>
        <taxon>Bacillati</taxon>
        <taxon>Bacillota</taxon>
        <taxon>Bacilli</taxon>
        <taxon>Lactobacillales</taxon>
        <taxon>Lactobacillaceae</taxon>
        <taxon>Liquorilactobacillus</taxon>
    </lineage>
</organism>
<feature type="binding site" evidence="9">
    <location>
        <position position="122"/>
    </location>
    <ligand>
        <name>substrate</name>
    </ligand>
</feature>
<evidence type="ECO:0000256" key="3">
    <source>
        <dbReference type="ARBA" id="ARBA00022603"/>
    </source>
</evidence>
<evidence type="ECO:0000256" key="4">
    <source>
        <dbReference type="ARBA" id="ARBA00022679"/>
    </source>
</evidence>
<dbReference type="NCBIfam" id="NF001080">
    <property type="entry name" value="PRK00121.2-2"/>
    <property type="match status" value="1"/>
</dbReference>
<gene>
    <name evidence="9" type="primary">trmB</name>
    <name evidence="10" type="ORF">FC92_GL000260</name>
</gene>
<comment type="catalytic activity">
    <reaction evidence="1 9">
        <text>guanosine(46) in tRNA + S-adenosyl-L-methionine = N(7)-methylguanosine(46) in tRNA + S-adenosyl-L-homocysteine</text>
        <dbReference type="Rhea" id="RHEA:42708"/>
        <dbReference type="Rhea" id="RHEA-COMP:10188"/>
        <dbReference type="Rhea" id="RHEA-COMP:10189"/>
        <dbReference type="ChEBI" id="CHEBI:57856"/>
        <dbReference type="ChEBI" id="CHEBI:59789"/>
        <dbReference type="ChEBI" id="CHEBI:74269"/>
        <dbReference type="ChEBI" id="CHEBI:74480"/>
        <dbReference type="EC" id="2.1.1.33"/>
    </reaction>
</comment>
<dbReference type="PROSITE" id="PS51625">
    <property type="entry name" value="SAM_MT_TRMB"/>
    <property type="match status" value="1"/>
</dbReference>
<protein>
    <recommendedName>
        <fullName evidence="9">tRNA (guanine-N(7)-)-methyltransferase</fullName>
        <ecNumber evidence="9">2.1.1.33</ecNumber>
    </recommendedName>
    <alternativeName>
        <fullName evidence="9">tRNA (guanine(46)-N(7))-methyltransferase</fullName>
    </alternativeName>
    <alternativeName>
        <fullName evidence="9">tRNA(m7G46)-methyltransferase</fullName>
    </alternativeName>
</protein>
<dbReference type="GeneID" id="98311442"/>
<dbReference type="EC" id="2.1.1.33" evidence="9"/>
<dbReference type="CDD" id="cd02440">
    <property type="entry name" value="AdoMet_MTases"/>
    <property type="match status" value="1"/>
</dbReference>
<accession>A0A0R1MR90</accession>
<sequence>MRLRNKPWAKPLIENNPDLIVTKPSEYCGKWKTRFEKEAPLFIEIGMGKGGFIMEMASRHPENNYIGIEIQTTVAAIVLRKQIETRLPNLQLICANGSGLSEYFEENEVAGIYLNFSDPWPKTRQEKRRLTYKTFLKQYQYVLSNKGCLEFKTDNRGLFEYTLVSFNNYGMNFNQVFLDLHKDEEAMIENVMTEYEDKFSKKGQPIYKISASFKS</sequence>
<evidence type="ECO:0000256" key="6">
    <source>
        <dbReference type="ARBA" id="ARBA00022694"/>
    </source>
</evidence>
<keyword evidence="3 9" id="KW-0489">Methyltransferase</keyword>
<evidence type="ECO:0000313" key="10">
    <source>
        <dbReference type="EMBL" id="KRL07027.1"/>
    </source>
</evidence>
<evidence type="ECO:0000256" key="7">
    <source>
        <dbReference type="ARBA" id="ARBA00060552"/>
    </source>
</evidence>
<feature type="binding site" evidence="9">
    <location>
        <position position="96"/>
    </location>
    <ligand>
        <name>S-adenosyl-L-methionine</name>
        <dbReference type="ChEBI" id="CHEBI:59789"/>
    </ligand>
</feature>
<feature type="binding site" evidence="9">
    <location>
        <position position="44"/>
    </location>
    <ligand>
        <name>S-adenosyl-L-methionine</name>
        <dbReference type="ChEBI" id="CHEBI:59789"/>
    </ligand>
</feature>
<dbReference type="PANTHER" id="PTHR23417">
    <property type="entry name" value="3-DEOXY-D-MANNO-OCTULOSONIC-ACID TRANSFERASE/TRNA GUANINE-N 7 - -METHYLTRANSFERASE"/>
    <property type="match status" value="1"/>
</dbReference>
<evidence type="ECO:0000256" key="2">
    <source>
        <dbReference type="ARBA" id="ARBA00003015"/>
    </source>
</evidence>
<dbReference type="OrthoDB" id="9802090at2"/>
<dbReference type="GO" id="GO:0008176">
    <property type="term" value="F:tRNA (guanine(46)-N7)-methyltransferase activity"/>
    <property type="evidence" value="ECO:0007669"/>
    <property type="project" value="UniProtKB-UniRule"/>
</dbReference>
<dbReference type="GO" id="GO:0043527">
    <property type="term" value="C:tRNA methyltransferase complex"/>
    <property type="evidence" value="ECO:0007669"/>
    <property type="project" value="TreeGrafter"/>
</dbReference>
<dbReference type="AlphaFoldDB" id="A0A0R1MR90"/>
<proteinExistence type="inferred from homology"/>
<comment type="pathway">
    <text evidence="7 9">tRNA modification; N(7)-methylguanine-tRNA biosynthesis.</text>
</comment>
<evidence type="ECO:0000256" key="9">
    <source>
        <dbReference type="HAMAP-Rule" id="MF_01057"/>
    </source>
</evidence>
<keyword evidence="5 9" id="KW-0949">S-adenosyl-L-methionine</keyword>
<feature type="binding site" evidence="9">
    <location>
        <position position="118"/>
    </location>
    <ligand>
        <name>S-adenosyl-L-methionine</name>
        <dbReference type="ChEBI" id="CHEBI:59789"/>
    </ligand>
</feature>
<keyword evidence="6 9" id="KW-0819">tRNA processing</keyword>
<dbReference type="Pfam" id="PF02390">
    <property type="entry name" value="Methyltransf_4"/>
    <property type="match status" value="1"/>
</dbReference>
<evidence type="ECO:0000313" key="11">
    <source>
        <dbReference type="Proteomes" id="UP000051448"/>
    </source>
</evidence>
<comment type="function">
    <text evidence="2 9">Catalyzes the formation of N(7)-methylguanine at position 46 (m7G46) in tRNA.</text>
</comment>
<name>A0A0R1MR90_9LACO</name>
<evidence type="ECO:0000256" key="5">
    <source>
        <dbReference type="ARBA" id="ARBA00022691"/>
    </source>
</evidence>
<dbReference type="NCBIfam" id="TIGR00091">
    <property type="entry name" value="tRNA (guanosine(46)-N7)-methyltransferase TrmB"/>
    <property type="match status" value="1"/>
</dbReference>
<comment type="caution">
    <text evidence="10">The sequence shown here is derived from an EMBL/GenBank/DDBJ whole genome shotgun (WGS) entry which is preliminary data.</text>
</comment>
<dbReference type="InterPro" id="IPR003358">
    <property type="entry name" value="tRNA_(Gua-N-7)_MeTrfase_Trmb"/>
</dbReference>